<dbReference type="InterPro" id="IPR019363">
    <property type="entry name" value="LDAH"/>
</dbReference>
<evidence type="ECO:0000256" key="7">
    <source>
        <dbReference type="ARBA" id="ARBA00039150"/>
    </source>
</evidence>
<comment type="subcellular location">
    <subcellularLocation>
        <location evidence="1">Lipid droplet</location>
    </subcellularLocation>
</comment>
<evidence type="ECO:0000256" key="8">
    <source>
        <dbReference type="ARBA" id="ARBA00049527"/>
    </source>
</evidence>
<dbReference type="AlphaFoldDB" id="A0A131YM31"/>
<evidence type="ECO:0000256" key="4">
    <source>
        <dbReference type="ARBA" id="ARBA00022677"/>
    </source>
</evidence>
<dbReference type="InterPro" id="IPR029058">
    <property type="entry name" value="AB_hydrolase_fold"/>
</dbReference>
<organism evidence="9">
    <name type="scientific">Rhipicephalus appendiculatus</name>
    <name type="common">Brown ear tick</name>
    <dbReference type="NCBI Taxonomy" id="34631"/>
    <lineage>
        <taxon>Eukaryota</taxon>
        <taxon>Metazoa</taxon>
        <taxon>Ecdysozoa</taxon>
        <taxon>Arthropoda</taxon>
        <taxon>Chelicerata</taxon>
        <taxon>Arachnida</taxon>
        <taxon>Acari</taxon>
        <taxon>Parasitiformes</taxon>
        <taxon>Ixodida</taxon>
        <taxon>Ixodoidea</taxon>
        <taxon>Ixodidae</taxon>
        <taxon>Rhipicephalinae</taxon>
        <taxon>Rhipicephalus</taxon>
        <taxon>Rhipicephalus</taxon>
    </lineage>
</organism>
<comment type="similarity">
    <text evidence="2">Belongs to the AB hydrolase superfamily. LDAH family.</text>
</comment>
<dbReference type="EC" id="3.1.1.13" evidence="7"/>
<dbReference type="SUPFAM" id="SSF53474">
    <property type="entry name" value="alpha/beta-Hydrolases"/>
    <property type="match status" value="1"/>
</dbReference>
<evidence type="ECO:0000256" key="1">
    <source>
        <dbReference type="ARBA" id="ARBA00004502"/>
    </source>
</evidence>
<sequence>MEKGGAALESGSWSDVAAQQQRGDGVPVHFVSVNKVPTQVICYGDPGNLALDAAKPVVLVIPGNPGSIEFYAEFMREIFEGLKGRVVVWGVSHAGHVAPPKPMQIPNVEDHPTLYSCEGQIGHKLSFIKQYIPSGTPLFLVGHSIGCHMVLEILKRAPDLSVVKAFLLFPAIESLDSCPRVSIINPLVTYLRPLTVASLSALRFLPRTVQNMLIRFYIYLATACTTPHRTSLSGAQNYFRPECLMACFVFTRDIIQNVRERDDATIGRHADKLVVYYGQNDHWSPVEYYDDLRRTFPEADVRLCDRGFRHAFVLDCSVDVGDMVRGWIEPLLPS</sequence>
<evidence type="ECO:0000256" key="2">
    <source>
        <dbReference type="ARBA" id="ARBA00008300"/>
    </source>
</evidence>
<dbReference type="PANTHER" id="PTHR13390:SF0">
    <property type="entry name" value="LIPID DROPLET-ASSOCIATED HYDROLASE"/>
    <property type="match status" value="1"/>
</dbReference>
<comment type="catalytic activity">
    <reaction evidence="8">
        <text>a cholesterol ester + H2O = cholesterol + a fatty acid + H(+)</text>
        <dbReference type="Rhea" id="RHEA:36403"/>
        <dbReference type="ChEBI" id="CHEBI:15377"/>
        <dbReference type="ChEBI" id="CHEBI:15378"/>
        <dbReference type="ChEBI" id="CHEBI:16113"/>
        <dbReference type="ChEBI" id="CHEBI:17002"/>
        <dbReference type="ChEBI" id="CHEBI:28868"/>
        <dbReference type="EC" id="3.1.1.13"/>
    </reaction>
    <physiologicalReaction direction="left-to-right" evidence="8">
        <dbReference type="Rhea" id="RHEA:36404"/>
    </physiologicalReaction>
</comment>
<dbReference type="PANTHER" id="PTHR13390">
    <property type="entry name" value="LIPASE"/>
    <property type="match status" value="1"/>
</dbReference>
<dbReference type="Gene3D" id="3.40.50.1820">
    <property type="entry name" value="alpha/beta hydrolase"/>
    <property type="match status" value="1"/>
</dbReference>
<dbReference type="GO" id="GO:0005811">
    <property type="term" value="C:lipid droplet"/>
    <property type="evidence" value="ECO:0007669"/>
    <property type="project" value="UniProtKB-SubCell"/>
</dbReference>
<accession>A0A131YM31</accession>
<dbReference type="EMBL" id="GEDV01008929">
    <property type="protein sequence ID" value="JAP79628.1"/>
    <property type="molecule type" value="Transcribed_RNA"/>
</dbReference>
<dbReference type="GO" id="GO:0019915">
    <property type="term" value="P:lipid storage"/>
    <property type="evidence" value="ECO:0007669"/>
    <property type="project" value="InterPro"/>
</dbReference>
<evidence type="ECO:0000256" key="5">
    <source>
        <dbReference type="ARBA" id="ARBA00022801"/>
    </source>
</evidence>
<reference evidence="9" key="1">
    <citation type="journal article" date="2016" name="Ticks Tick Borne Dis.">
        <title>De novo assembly and annotation of the salivary gland transcriptome of Rhipicephalus appendiculatus male and female ticks during blood feeding.</title>
        <authorList>
            <person name="de Castro M.H."/>
            <person name="de Klerk D."/>
            <person name="Pienaar R."/>
            <person name="Latif A.A."/>
            <person name="Rees D.J."/>
            <person name="Mans B.J."/>
        </authorList>
    </citation>
    <scope>NUCLEOTIDE SEQUENCE</scope>
    <source>
        <tissue evidence="9">Salivary glands</tissue>
    </source>
</reference>
<evidence type="ECO:0000256" key="3">
    <source>
        <dbReference type="ARBA" id="ARBA00019242"/>
    </source>
</evidence>
<evidence type="ECO:0000256" key="6">
    <source>
        <dbReference type="ARBA" id="ARBA00031924"/>
    </source>
</evidence>
<keyword evidence="4" id="KW-0551">Lipid droplet</keyword>
<protein>
    <recommendedName>
        <fullName evidence="3">Lipid droplet-associated hydrolase</fullName>
        <ecNumber evidence="7">3.1.1.13</ecNumber>
    </recommendedName>
    <alternativeName>
        <fullName evidence="6">Lipid droplet-associated serine hydrolase</fullName>
    </alternativeName>
</protein>
<name>A0A131YM31_RHIAP</name>
<dbReference type="Pfam" id="PF10230">
    <property type="entry name" value="LIDHydrolase"/>
    <property type="match status" value="1"/>
</dbReference>
<evidence type="ECO:0000313" key="9">
    <source>
        <dbReference type="EMBL" id="JAP79628.1"/>
    </source>
</evidence>
<proteinExistence type="inferred from homology"/>
<keyword evidence="5" id="KW-0378">Hydrolase</keyword>
<dbReference type="GO" id="GO:0004771">
    <property type="term" value="F:sterol ester esterase activity"/>
    <property type="evidence" value="ECO:0007669"/>
    <property type="project" value="UniProtKB-EC"/>
</dbReference>